<feature type="domain" description="CheR-type methyltransferase" evidence="1">
    <location>
        <begin position="9"/>
        <end position="286"/>
    </location>
</feature>
<dbReference type="Pfam" id="PF03705">
    <property type="entry name" value="CheR_N"/>
    <property type="match status" value="1"/>
</dbReference>
<keyword evidence="2" id="KW-0489">Methyltransferase</keyword>
<dbReference type="InterPro" id="IPR029063">
    <property type="entry name" value="SAM-dependent_MTases_sf"/>
</dbReference>
<dbReference type="GO" id="GO:0008757">
    <property type="term" value="F:S-adenosylmethionine-dependent methyltransferase activity"/>
    <property type="evidence" value="ECO:0007669"/>
    <property type="project" value="InterPro"/>
</dbReference>
<keyword evidence="2" id="KW-0808">Transferase</keyword>
<proteinExistence type="predicted"/>
<sequence>MDAEVTDVTPVGNVKTEDIEIRLLLEAIFRRYHYDFRGYAMASVKRRLIQAREHFHCQTFSALQDLILHDPGMMTAMLPYLTVQVSELFRDPLYFKAVREKVVPHLKTYPSLKVWIAGCSTGEELYSFAILFREEGLFDRTLFYATDINHDALKKAEAGVYSLDRIKLFTENHRLSGGKGSLSDYYNAAYGAASFDKSLRKNVVFSDHSLATDAVFAETQMVSCRNVLIYFDRELQDRAISLFKGSLTRKGFLGLGSKETLRFSSSADAFSDFAHDERIYQKRDGT</sequence>
<dbReference type="Pfam" id="PF01739">
    <property type="entry name" value="CheR"/>
    <property type="match status" value="1"/>
</dbReference>
<reference evidence="3" key="1">
    <citation type="submission" date="2016-10" db="EMBL/GenBank/DDBJ databases">
        <authorList>
            <person name="Varghese N."/>
            <person name="Submissions S."/>
        </authorList>
    </citation>
    <scope>NUCLEOTIDE SEQUENCE [LARGE SCALE GENOMIC DNA]</scope>
    <source>
        <strain evidence="3">CGMCC 1.3431</strain>
    </source>
</reference>
<evidence type="ECO:0000313" key="2">
    <source>
        <dbReference type="EMBL" id="SCW72657.1"/>
    </source>
</evidence>
<dbReference type="PRINTS" id="PR00996">
    <property type="entry name" value="CHERMTFRASE"/>
</dbReference>
<dbReference type="InterPro" id="IPR022641">
    <property type="entry name" value="CheR_N"/>
</dbReference>
<evidence type="ECO:0000259" key="1">
    <source>
        <dbReference type="PROSITE" id="PS50123"/>
    </source>
</evidence>
<dbReference type="SMART" id="SM00138">
    <property type="entry name" value="MeTrc"/>
    <property type="match status" value="1"/>
</dbReference>
<dbReference type="SUPFAM" id="SSF47757">
    <property type="entry name" value="Chemotaxis receptor methyltransferase CheR, N-terminal domain"/>
    <property type="match status" value="1"/>
</dbReference>
<protein>
    <submittedName>
        <fullName evidence="2">Chemotaxis protein methyltransferase CheR</fullName>
    </submittedName>
</protein>
<dbReference type="PANTHER" id="PTHR24422">
    <property type="entry name" value="CHEMOTAXIS PROTEIN METHYLTRANSFERASE"/>
    <property type="match status" value="1"/>
</dbReference>
<accession>A0A1G4SUN7</accession>
<dbReference type="InterPro" id="IPR022642">
    <property type="entry name" value="CheR_C"/>
</dbReference>
<dbReference type="GO" id="GO:0032259">
    <property type="term" value="P:methylation"/>
    <property type="evidence" value="ECO:0007669"/>
    <property type="project" value="UniProtKB-KW"/>
</dbReference>
<name>A0A1G4SUN7_9CAUL</name>
<dbReference type="AlphaFoldDB" id="A0A1G4SUN7"/>
<keyword evidence="3" id="KW-1185">Reference proteome</keyword>
<dbReference type="RefSeq" id="WP_090649599.1">
    <property type="nucleotide sequence ID" value="NZ_CBCRYE010000003.1"/>
</dbReference>
<dbReference type="Gene3D" id="3.40.50.150">
    <property type="entry name" value="Vaccinia Virus protein VP39"/>
    <property type="match status" value="1"/>
</dbReference>
<dbReference type="EMBL" id="FMTS01000005">
    <property type="protein sequence ID" value="SCW72657.1"/>
    <property type="molecule type" value="Genomic_DNA"/>
</dbReference>
<dbReference type="STRING" id="260084.SAMN02927928_2966"/>
<dbReference type="SUPFAM" id="SSF53335">
    <property type="entry name" value="S-adenosyl-L-methionine-dependent methyltransferases"/>
    <property type="match status" value="1"/>
</dbReference>
<dbReference type="InterPro" id="IPR000780">
    <property type="entry name" value="CheR_MeTrfase"/>
</dbReference>
<organism evidence="2 3">
    <name type="scientific">Asticcacaulis taihuensis</name>
    <dbReference type="NCBI Taxonomy" id="260084"/>
    <lineage>
        <taxon>Bacteria</taxon>
        <taxon>Pseudomonadati</taxon>
        <taxon>Pseudomonadota</taxon>
        <taxon>Alphaproteobacteria</taxon>
        <taxon>Caulobacterales</taxon>
        <taxon>Caulobacteraceae</taxon>
        <taxon>Asticcacaulis</taxon>
    </lineage>
</organism>
<dbReference type="PROSITE" id="PS50123">
    <property type="entry name" value="CHER"/>
    <property type="match status" value="1"/>
</dbReference>
<dbReference type="InterPro" id="IPR050903">
    <property type="entry name" value="Bact_Chemotaxis_MeTrfase"/>
</dbReference>
<dbReference type="OrthoDB" id="9816309at2"/>
<dbReference type="PANTHER" id="PTHR24422:SF8">
    <property type="entry name" value="CHEMOTAXIS PROTEIN"/>
    <property type="match status" value="1"/>
</dbReference>
<gene>
    <name evidence="2" type="ORF">SAMN02927928_2966</name>
</gene>
<dbReference type="Proteomes" id="UP000199150">
    <property type="component" value="Unassembled WGS sequence"/>
</dbReference>
<evidence type="ECO:0000313" key="3">
    <source>
        <dbReference type="Proteomes" id="UP000199150"/>
    </source>
</evidence>